<comment type="caution">
    <text evidence="1">The sequence shown here is derived from an EMBL/GenBank/DDBJ whole genome shotgun (WGS) entry which is preliminary data.</text>
</comment>
<evidence type="ECO:0000313" key="2">
    <source>
        <dbReference type="Proteomes" id="UP001527181"/>
    </source>
</evidence>
<name>A0ABT4H2M4_PAEAL</name>
<evidence type="ECO:0008006" key="3">
    <source>
        <dbReference type="Google" id="ProtNLM"/>
    </source>
</evidence>
<protein>
    <recommendedName>
        <fullName evidence="3">F0F1-type ATP synthase</fullName>
    </recommendedName>
</protein>
<reference evidence="1 2" key="1">
    <citation type="submission" date="2022-05" db="EMBL/GenBank/DDBJ databases">
        <title>Genome Sequencing of Bee-Associated Microbes.</title>
        <authorList>
            <person name="Dunlap C."/>
        </authorList>
    </citation>
    <scope>NUCLEOTIDE SEQUENCE [LARGE SCALE GENOMIC DNA]</scope>
    <source>
        <strain evidence="1 2">NRRL B-04010</strain>
    </source>
</reference>
<dbReference type="Proteomes" id="UP001527181">
    <property type="component" value="Unassembled WGS sequence"/>
</dbReference>
<sequence>MKISNLGIIFVIIVFPMFFHSDARLDEQRSASETIIQYDWAIRTAVQDAGVSLTFQEAKINAPQYDSYKNFKINKEEALRSFYKSLYINLGISDDELAQEVMQRYIPAIAVVAYDGYWIYTEEKFKDQNGENVIRTVWKEKKPYSYSDAQGNSVGFTLDDYVFAYDAATSQWYEGPREVVSQNVNGRISLLHDPSVFDQVRRTTIVTSIQKDLAHFINAHNQYSRLLGISYTFTLPEIDEEEWNNTINDVSFLAFIQGLPVGQKQYNRYAFGGGRLIKTDQIYGAVQNGLKIYYRASECFYPEDQVIEKFTSEKAAAAAGYYPRRCTNGR</sequence>
<keyword evidence="2" id="KW-1185">Reference proteome</keyword>
<proteinExistence type="predicted"/>
<accession>A0ABT4H2M4</accession>
<organism evidence="1 2">
    <name type="scientific">Paenibacillus alvei</name>
    <name type="common">Bacillus alvei</name>
    <dbReference type="NCBI Taxonomy" id="44250"/>
    <lineage>
        <taxon>Bacteria</taxon>
        <taxon>Bacillati</taxon>
        <taxon>Bacillota</taxon>
        <taxon>Bacilli</taxon>
        <taxon>Bacillales</taxon>
        <taxon>Paenibacillaceae</taxon>
        <taxon>Paenibacillus</taxon>
    </lineage>
</organism>
<dbReference type="RefSeq" id="WP_268600155.1">
    <property type="nucleotide sequence ID" value="NZ_JAMDNP010000050.1"/>
</dbReference>
<gene>
    <name evidence="1" type="ORF">M5X12_22110</name>
</gene>
<evidence type="ECO:0000313" key="1">
    <source>
        <dbReference type="EMBL" id="MCY9763232.1"/>
    </source>
</evidence>
<dbReference type="EMBL" id="JAMDNP010000050">
    <property type="protein sequence ID" value="MCY9763232.1"/>
    <property type="molecule type" value="Genomic_DNA"/>
</dbReference>